<comment type="similarity">
    <text evidence="9">Belongs to the class I-like SAM-binding methyltransferase superfamily. RNA M5U methyltransferase family. RlmD subfamily.</text>
</comment>
<evidence type="ECO:0000256" key="4">
    <source>
        <dbReference type="ARBA" id="ARBA00022679"/>
    </source>
</evidence>
<dbReference type="EMBL" id="BMZG01000004">
    <property type="protein sequence ID" value="GHA70738.1"/>
    <property type="molecule type" value="Genomic_DNA"/>
</dbReference>
<dbReference type="PROSITE" id="PS01230">
    <property type="entry name" value="TRMA_1"/>
    <property type="match status" value="1"/>
</dbReference>
<sequence>MARRRNRESSARTSKIFPIIDYTIESLDMEGRGIARGEDGKVVFVTGALPFEKVRAEVVREKSSYNQARTIAVLKSSADRVVPKCQSFDICGGCAMQHMDGRAQVSAKQRVLEDNLQRIGQVKPDTILRPIAGPTWGYRYRARLSVRNVHKKNKVLVGFREKGGAYVADMEACEVLPKHVSDLLMPLRELVGQTSLIEKIPQIEVAVGQSRTVLVFRNMDALTADDEQLFRAFGDAHGVDIWLQPKGPETVYAFHPTSENLYYDMPDFNIRMPYRPTDFTQVNFHINRVLVSRAVRLLEVAPDERVGDFFCGLGNFTLPLATVASHVIGIEGSTQLTTRALENAVVNGVDDKTEFFCRNLFEVTADDLRGLGRLDKYLVDPPRDGADALCLALAQLERGEKPTRIVYVSCNPSTLARDANTLVNQAGYRLSSAGVVNMFPHTAHVESMAVFDLI</sequence>
<evidence type="ECO:0000256" key="8">
    <source>
        <dbReference type="ARBA" id="ARBA00023014"/>
    </source>
</evidence>
<evidence type="ECO:0000256" key="1">
    <source>
        <dbReference type="ARBA" id="ARBA00022485"/>
    </source>
</evidence>
<dbReference type="GO" id="GO:0003723">
    <property type="term" value="F:RNA binding"/>
    <property type="evidence" value="ECO:0007669"/>
    <property type="project" value="InterPro"/>
</dbReference>
<dbReference type="HAMAP" id="MF_01010">
    <property type="entry name" value="23SrRNA_methyltr_RlmD"/>
    <property type="match status" value="1"/>
</dbReference>
<keyword evidence="7 9" id="KW-0408">Iron</keyword>
<keyword evidence="14" id="KW-1185">Reference proteome</keyword>
<feature type="active site" evidence="11">
    <location>
        <position position="410"/>
    </location>
</feature>
<comment type="function">
    <text evidence="9">Catalyzes the formation of 5-methyl-uridine at position 1939 (m5U1939) in 23S rRNA.</text>
</comment>
<reference evidence="13" key="1">
    <citation type="journal article" date="2014" name="Int. J. Syst. Evol. Microbiol.">
        <title>Complete genome sequence of Corynebacterium casei LMG S-19264T (=DSM 44701T), isolated from a smear-ripened cheese.</title>
        <authorList>
            <consortium name="US DOE Joint Genome Institute (JGI-PGF)"/>
            <person name="Walter F."/>
            <person name="Albersmeier A."/>
            <person name="Kalinowski J."/>
            <person name="Ruckert C."/>
        </authorList>
    </citation>
    <scope>NUCLEOTIDE SEQUENCE</scope>
    <source>
        <strain evidence="13">KCTC 32501</strain>
    </source>
</reference>
<reference evidence="13" key="2">
    <citation type="submission" date="2020-09" db="EMBL/GenBank/DDBJ databases">
        <authorList>
            <person name="Sun Q."/>
            <person name="Kim S."/>
        </authorList>
    </citation>
    <scope>NUCLEOTIDE SEQUENCE</scope>
    <source>
        <strain evidence="13">KCTC 32501</strain>
    </source>
</reference>
<dbReference type="Gene3D" id="2.40.50.1070">
    <property type="match status" value="1"/>
</dbReference>
<dbReference type="PROSITE" id="PS50926">
    <property type="entry name" value="TRAM"/>
    <property type="match status" value="1"/>
</dbReference>
<dbReference type="SUPFAM" id="SSF53335">
    <property type="entry name" value="S-adenosyl-L-methionine-dependent methyltransferases"/>
    <property type="match status" value="1"/>
</dbReference>
<feature type="binding site" evidence="9 10">
    <location>
        <position position="380"/>
    </location>
    <ligand>
        <name>S-adenosyl-L-methionine</name>
        <dbReference type="ChEBI" id="CHEBI:59789"/>
    </ligand>
</feature>
<comment type="catalytic activity">
    <reaction evidence="9">
        <text>uridine(1939) in 23S rRNA + S-adenosyl-L-methionine = 5-methyluridine(1939) in 23S rRNA + S-adenosyl-L-homocysteine + H(+)</text>
        <dbReference type="Rhea" id="RHEA:42908"/>
        <dbReference type="Rhea" id="RHEA-COMP:10278"/>
        <dbReference type="Rhea" id="RHEA-COMP:10279"/>
        <dbReference type="ChEBI" id="CHEBI:15378"/>
        <dbReference type="ChEBI" id="CHEBI:57856"/>
        <dbReference type="ChEBI" id="CHEBI:59789"/>
        <dbReference type="ChEBI" id="CHEBI:65315"/>
        <dbReference type="ChEBI" id="CHEBI:74447"/>
        <dbReference type="EC" id="2.1.1.190"/>
    </reaction>
</comment>
<dbReference type="Pfam" id="PF01938">
    <property type="entry name" value="TRAM"/>
    <property type="match status" value="1"/>
</dbReference>
<dbReference type="InterPro" id="IPR001566">
    <property type="entry name" value="23S_rRNA_MeTrfase_RlmD"/>
</dbReference>
<evidence type="ECO:0000259" key="12">
    <source>
        <dbReference type="PROSITE" id="PS50926"/>
    </source>
</evidence>
<dbReference type="AlphaFoldDB" id="A0A8J3CMJ6"/>
<dbReference type="PANTHER" id="PTHR11061">
    <property type="entry name" value="RNA M5U METHYLTRANSFERASE"/>
    <property type="match status" value="1"/>
</dbReference>
<keyword evidence="8 9" id="KW-0411">Iron-sulfur</keyword>
<evidence type="ECO:0000256" key="10">
    <source>
        <dbReference type="PROSITE-ProRule" id="PRU01024"/>
    </source>
</evidence>
<feature type="binding site" evidence="9">
    <location>
        <position position="91"/>
    </location>
    <ligand>
        <name>[4Fe-4S] cluster</name>
        <dbReference type="ChEBI" id="CHEBI:49883"/>
    </ligand>
</feature>
<evidence type="ECO:0000256" key="11">
    <source>
        <dbReference type="PROSITE-ProRule" id="PRU10015"/>
    </source>
</evidence>
<feature type="domain" description="TRAM" evidence="12">
    <location>
        <begin position="10"/>
        <end position="72"/>
    </location>
</feature>
<keyword evidence="1 9" id="KW-0004">4Fe-4S</keyword>
<dbReference type="RefSeq" id="WP_189492367.1">
    <property type="nucleotide sequence ID" value="NZ_BMZG01000004.1"/>
</dbReference>
<feature type="binding site" evidence="9 10">
    <location>
        <position position="331"/>
    </location>
    <ligand>
        <name>S-adenosyl-L-methionine</name>
        <dbReference type="ChEBI" id="CHEBI:59789"/>
    </ligand>
</feature>
<dbReference type="InterPro" id="IPR030391">
    <property type="entry name" value="MeTrfase_TrmA_CS"/>
</dbReference>
<evidence type="ECO:0000256" key="9">
    <source>
        <dbReference type="HAMAP-Rule" id="MF_01010"/>
    </source>
</evidence>
<name>A0A8J3CMJ6_9BURK</name>
<dbReference type="InterPro" id="IPR012340">
    <property type="entry name" value="NA-bd_OB-fold"/>
</dbReference>
<dbReference type="Pfam" id="PF05958">
    <property type="entry name" value="tRNA_U5-meth_tr"/>
    <property type="match status" value="1"/>
</dbReference>
<feature type="binding site" evidence="9">
    <location>
        <position position="315"/>
    </location>
    <ligand>
        <name>S-adenosyl-L-methionine</name>
        <dbReference type="ChEBI" id="CHEBI:59789"/>
    </ligand>
</feature>
<dbReference type="NCBIfam" id="NF009639">
    <property type="entry name" value="PRK13168.1"/>
    <property type="match status" value="1"/>
</dbReference>
<evidence type="ECO:0000256" key="5">
    <source>
        <dbReference type="ARBA" id="ARBA00022691"/>
    </source>
</evidence>
<dbReference type="Gene3D" id="2.40.50.140">
    <property type="entry name" value="Nucleic acid-binding proteins"/>
    <property type="match status" value="1"/>
</dbReference>
<dbReference type="GO" id="GO:0070041">
    <property type="term" value="F:rRNA (uridine-C5-)-methyltransferase activity"/>
    <property type="evidence" value="ECO:0007669"/>
    <property type="project" value="UniProtKB-UniRule"/>
</dbReference>
<dbReference type="InterPro" id="IPR010280">
    <property type="entry name" value="U5_MeTrfase_fam"/>
</dbReference>
<dbReference type="InterPro" id="IPR002792">
    <property type="entry name" value="TRAM_dom"/>
</dbReference>
<dbReference type="InterPro" id="IPR029063">
    <property type="entry name" value="SAM-dependent_MTases_sf"/>
</dbReference>
<gene>
    <name evidence="9 13" type="primary">rlmD</name>
    <name evidence="13" type="ORF">GCM10009007_09450</name>
</gene>
<dbReference type="NCBIfam" id="TIGR00479">
    <property type="entry name" value="rumA"/>
    <property type="match status" value="1"/>
</dbReference>
<feature type="binding site" evidence="9">
    <location>
        <position position="359"/>
    </location>
    <ligand>
        <name>S-adenosyl-L-methionine</name>
        <dbReference type="ChEBI" id="CHEBI:59789"/>
    </ligand>
</feature>
<protein>
    <recommendedName>
        <fullName evidence="9">23S rRNA (uracil(1939)-C(5))-methyltransferase RlmD</fullName>
        <ecNumber evidence="9">2.1.1.190</ecNumber>
    </recommendedName>
    <alternativeName>
        <fullName evidence="9">23S rRNA(m5U1939)-methyltransferase</fullName>
    </alternativeName>
</protein>
<organism evidence="13 14">
    <name type="scientific">Formosimonas limnophila</name>
    <dbReference type="NCBI Taxonomy" id="1384487"/>
    <lineage>
        <taxon>Bacteria</taxon>
        <taxon>Pseudomonadati</taxon>
        <taxon>Pseudomonadota</taxon>
        <taxon>Betaproteobacteria</taxon>
        <taxon>Burkholderiales</taxon>
        <taxon>Burkholderiaceae</taxon>
        <taxon>Formosimonas</taxon>
    </lineage>
</organism>
<evidence type="ECO:0000256" key="2">
    <source>
        <dbReference type="ARBA" id="ARBA00022552"/>
    </source>
</evidence>
<dbReference type="Proteomes" id="UP000614287">
    <property type="component" value="Unassembled WGS sequence"/>
</dbReference>
<keyword evidence="2 9" id="KW-0698">rRNA processing</keyword>
<feature type="binding site" evidence="9">
    <location>
        <position position="85"/>
    </location>
    <ligand>
        <name>[4Fe-4S] cluster</name>
        <dbReference type="ChEBI" id="CHEBI:49883"/>
    </ligand>
</feature>
<dbReference type="SUPFAM" id="SSF50249">
    <property type="entry name" value="Nucleic acid-binding proteins"/>
    <property type="match status" value="1"/>
</dbReference>
<feature type="binding site" evidence="9 10">
    <location>
        <position position="281"/>
    </location>
    <ligand>
        <name>S-adenosyl-L-methionine</name>
        <dbReference type="ChEBI" id="CHEBI:59789"/>
    </ligand>
</feature>
<keyword evidence="4 9" id="KW-0808">Transferase</keyword>
<evidence type="ECO:0000313" key="13">
    <source>
        <dbReference type="EMBL" id="GHA70738.1"/>
    </source>
</evidence>
<dbReference type="GO" id="GO:0070475">
    <property type="term" value="P:rRNA base methylation"/>
    <property type="evidence" value="ECO:0007669"/>
    <property type="project" value="TreeGrafter"/>
</dbReference>
<dbReference type="PROSITE" id="PS51687">
    <property type="entry name" value="SAM_MT_RNA_M5U"/>
    <property type="match status" value="1"/>
</dbReference>
<feature type="active site" description="Nucleophile" evidence="9 10">
    <location>
        <position position="410"/>
    </location>
</feature>
<accession>A0A8J3CMJ6</accession>
<evidence type="ECO:0000256" key="6">
    <source>
        <dbReference type="ARBA" id="ARBA00022723"/>
    </source>
</evidence>
<dbReference type="PANTHER" id="PTHR11061:SF49">
    <property type="entry name" value="23S RRNA (URACIL(1939)-C(5))-METHYLTRANSFERASE RLMD"/>
    <property type="match status" value="1"/>
</dbReference>
<feature type="binding site" evidence="9">
    <location>
        <position position="173"/>
    </location>
    <ligand>
        <name>[4Fe-4S] cluster</name>
        <dbReference type="ChEBI" id="CHEBI:49883"/>
    </ligand>
</feature>
<dbReference type="GO" id="GO:0005506">
    <property type="term" value="F:iron ion binding"/>
    <property type="evidence" value="ECO:0007669"/>
    <property type="project" value="UniProtKB-UniRule"/>
</dbReference>
<dbReference type="InterPro" id="IPR030390">
    <property type="entry name" value="MeTrfase_TrmA_AS"/>
</dbReference>
<proteinExistence type="inferred from homology"/>
<evidence type="ECO:0000313" key="14">
    <source>
        <dbReference type="Proteomes" id="UP000614287"/>
    </source>
</evidence>
<keyword evidence="3 9" id="KW-0489">Methyltransferase</keyword>
<dbReference type="PROSITE" id="PS01231">
    <property type="entry name" value="TRMA_2"/>
    <property type="match status" value="1"/>
</dbReference>
<dbReference type="GO" id="GO:0051539">
    <property type="term" value="F:4 iron, 4 sulfur cluster binding"/>
    <property type="evidence" value="ECO:0007669"/>
    <property type="project" value="UniProtKB-KW"/>
</dbReference>
<feature type="binding site" evidence="9 10">
    <location>
        <position position="310"/>
    </location>
    <ligand>
        <name>S-adenosyl-L-methionine</name>
        <dbReference type="ChEBI" id="CHEBI:59789"/>
    </ligand>
</feature>
<keyword evidence="5 9" id="KW-0949">S-adenosyl-L-methionine</keyword>
<evidence type="ECO:0000256" key="7">
    <source>
        <dbReference type="ARBA" id="ARBA00023004"/>
    </source>
</evidence>
<dbReference type="Gene3D" id="3.40.50.150">
    <property type="entry name" value="Vaccinia Virus protein VP39"/>
    <property type="match status" value="1"/>
</dbReference>
<comment type="caution">
    <text evidence="13">The sequence shown here is derived from an EMBL/GenBank/DDBJ whole genome shotgun (WGS) entry which is preliminary data.</text>
</comment>
<evidence type="ECO:0000256" key="3">
    <source>
        <dbReference type="ARBA" id="ARBA00022603"/>
    </source>
</evidence>
<keyword evidence="6 9" id="KW-0479">Metal-binding</keyword>
<feature type="binding site" evidence="9">
    <location>
        <position position="94"/>
    </location>
    <ligand>
        <name>[4Fe-4S] cluster</name>
        <dbReference type="ChEBI" id="CHEBI:49883"/>
    </ligand>
</feature>
<dbReference type="EC" id="2.1.1.190" evidence="9"/>